<accession>A0A511N8H5</accession>
<feature type="transmembrane region" description="Helical" evidence="1">
    <location>
        <begin position="33"/>
        <end position="56"/>
    </location>
</feature>
<keyword evidence="1" id="KW-0812">Transmembrane</keyword>
<protein>
    <submittedName>
        <fullName evidence="2">Uncharacterized protein</fullName>
    </submittedName>
</protein>
<name>A0A511N8H5_DEIC1</name>
<dbReference type="EMBL" id="BJXB01000029">
    <property type="protein sequence ID" value="GEM49149.1"/>
    <property type="molecule type" value="Genomic_DNA"/>
</dbReference>
<dbReference type="AlphaFoldDB" id="A0A511N8H5"/>
<evidence type="ECO:0000256" key="1">
    <source>
        <dbReference type="SAM" id="Phobius"/>
    </source>
</evidence>
<keyword evidence="3" id="KW-1185">Reference proteome</keyword>
<sequence>MKAQALPDGRVKHRWYSEDQGEDAFDQHLLDHFWPVPFMVACMALVCPMCSVHVLMKVQVGLRGVR</sequence>
<organism evidence="2 3">
    <name type="scientific">Deinococcus cellulosilyticus (strain DSM 18568 / NBRC 106333 / KACC 11606 / 5516J-15)</name>
    <dbReference type="NCBI Taxonomy" id="1223518"/>
    <lineage>
        <taxon>Bacteria</taxon>
        <taxon>Thermotogati</taxon>
        <taxon>Deinococcota</taxon>
        <taxon>Deinococci</taxon>
        <taxon>Deinococcales</taxon>
        <taxon>Deinococcaceae</taxon>
        <taxon>Deinococcus</taxon>
    </lineage>
</organism>
<reference evidence="2 3" key="1">
    <citation type="submission" date="2019-07" db="EMBL/GenBank/DDBJ databases">
        <title>Whole genome shotgun sequence of Deinococcus cellulosilyticus NBRC 106333.</title>
        <authorList>
            <person name="Hosoyama A."/>
            <person name="Uohara A."/>
            <person name="Ohji S."/>
            <person name="Ichikawa N."/>
        </authorList>
    </citation>
    <scope>NUCLEOTIDE SEQUENCE [LARGE SCALE GENOMIC DNA]</scope>
    <source>
        <strain evidence="2 3">NBRC 106333</strain>
    </source>
</reference>
<evidence type="ECO:0000313" key="2">
    <source>
        <dbReference type="EMBL" id="GEM49149.1"/>
    </source>
</evidence>
<gene>
    <name evidence="2" type="ORF">DC3_47840</name>
</gene>
<dbReference type="Proteomes" id="UP000321306">
    <property type="component" value="Unassembled WGS sequence"/>
</dbReference>
<evidence type="ECO:0000313" key="3">
    <source>
        <dbReference type="Proteomes" id="UP000321306"/>
    </source>
</evidence>
<comment type="caution">
    <text evidence="2">The sequence shown here is derived from an EMBL/GenBank/DDBJ whole genome shotgun (WGS) entry which is preliminary data.</text>
</comment>
<keyword evidence="1" id="KW-0472">Membrane</keyword>
<keyword evidence="1" id="KW-1133">Transmembrane helix</keyword>
<proteinExistence type="predicted"/>